<organism evidence="7 8">
    <name type="scientific">Anoxybacter fermentans</name>
    <dbReference type="NCBI Taxonomy" id="1323375"/>
    <lineage>
        <taxon>Bacteria</taxon>
        <taxon>Bacillati</taxon>
        <taxon>Bacillota</taxon>
        <taxon>Clostridia</taxon>
        <taxon>Halanaerobiales</taxon>
        <taxon>Anoxybacter</taxon>
    </lineage>
</organism>
<evidence type="ECO:0000313" key="7">
    <source>
        <dbReference type="EMBL" id="AZR74003.1"/>
    </source>
</evidence>
<protein>
    <recommendedName>
        <fullName evidence="9">ATP synthase subunit I</fullName>
    </recommendedName>
</protein>
<sequence>MIDVKINLRTERQIIKQVVRTAGFLVILILISGNFNILRGYLFGLVISLLMFFRLASTTKKALEMSEKKAKSYIMVQYLIRYLIYAGTLAVAYKRQDFSFGGAIIGLLTIKIGLLSWAFWQVLVNLYESKFKTFLKKP</sequence>
<evidence type="ECO:0000256" key="4">
    <source>
        <dbReference type="ARBA" id="ARBA00022989"/>
    </source>
</evidence>
<evidence type="ECO:0000256" key="2">
    <source>
        <dbReference type="ARBA" id="ARBA00022475"/>
    </source>
</evidence>
<accession>A0A3Q9HRV1</accession>
<proteinExistence type="predicted"/>
<keyword evidence="3 6" id="KW-0812">Transmembrane</keyword>
<dbReference type="RefSeq" id="WP_127017352.1">
    <property type="nucleotide sequence ID" value="NZ_CP016379.1"/>
</dbReference>
<keyword evidence="8" id="KW-1185">Reference proteome</keyword>
<keyword evidence="4 6" id="KW-1133">Transmembrane helix</keyword>
<evidence type="ECO:0008006" key="9">
    <source>
        <dbReference type="Google" id="ProtNLM"/>
    </source>
</evidence>
<reference evidence="7 8" key="1">
    <citation type="submission" date="2016-07" db="EMBL/GenBank/DDBJ databases">
        <title>Genome and transcriptome analysis of iron-reducing fermentative bacteria Anoxybacter fermentans.</title>
        <authorList>
            <person name="Zeng X."/>
            <person name="Shao Z."/>
        </authorList>
    </citation>
    <scope>NUCLEOTIDE SEQUENCE [LARGE SCALE GENOMIC DNA]</scope>
    <source>
        <strain evidence="7 8">DY22613</strain>
    </source>
</reference>
<dbReference type="Pfam" id="PF03899">
    <property type="entry name" value="ATP-synt_I"/>
    <property type="match status" value="1"/>
</dbReference>
<dbReference type="AlphaFoldDB" id="A0A3Q9HRV1"/>
<dbReference type="EMBL" id="CP016379">
    <property type="protein sequence ID" value="AZR74003.1"/>
    <property type="molecule type" value="Genomic_DNA"/>
</dbReference>
<evidence type="ECO:0000256" key="3">
    <source>
        <dbReference type="ARBA" id="ARBA00022692"/>
    </source>
</evidence>
<gene>
    <name evidence="7" type="ORF">BBF96_11730</name>
</gene>
<dbReference type="OrthoDB" id="1711023at2"/>
<name>A0A3Q9HRV1_9FIRM</name>
<dbReference type="GO" id="GO:0005886">
    <property type="term" value="C:plasma membrane"/>
    <property type="evidence" value="ECO:0007669"/>
    <property type="project" value="UniProtKB-SubCell"/>
</dbReference>
<keyword evidence="5 6" id="KW-0472">Membrane</keyword>
<comment type="subcellular location">
    <subcellularLocation>
        <location evidence="1">Cell membrane</location>
        <topology evidence="1">Multi-pass membrane protein</topology>
    </subcellularLocation>
</comment>
<dbReference type="Proteomes" id="UP000267250">
    <property type="component" value="Chromosome"/>
</dbReference>
<dbReference type="KEGG" id="aft:BBF96_11730"/>
<evidence type="ECO:0000256" key="6">
    <source>
        <dbReference type="SAM" id="Phobius"/>
    </source>
</evidence>
<feature type="transmembrane region" description="Helical" evidence="6">
    <location>
        <begin position="100"/>
        <end position="127"/>
    </location>
</feature>
<feature type="transmembrane region" description="Helical" evidence="6">
    <location>
        <begin position="18"/>
        <end position="35"/>
    </location>
</feature>
<feature type="transmembrane region" description="Helical" evidence="6">
    <location>
        <begin position="78"/>
        <end position="94"/>
    </location>
</feature>
<keyword evidence="2" id="KW-1003">Cell membrane</keyword>
<dbReference type="InterPro" id="IPR005598">
    <property type="entry name" value="ATP_synth_I"/>
</dbReference>
<evidence type="ECO:0000313" key="8">
    <source>
        <dbReference type="Proteomes" id="UP000267250"/>
    </source>
</evidence>
<evidence type="ECO:0000256" key="1">
    <source>
        <dbReference type="ARBA" id="ARBA00004651"/>
    </source>
</evidence>
<evidence type="ECO:0000256" key="5">
    <source>
        <dbReference type="ARBA" id="ARBA00023136"/>
    </source>
</evidence>